<evidence type="ECO:0000256" key="2">
    <source>
        <dbReference type="ARBA" id="ARBA00022448"/>
    </source>
</evidence>
<keyword evidence="6 16" id="KW-0812">Transmembrane</keyword>
<feature type="transmembrane region" description="Helical" evidence="16">
    <location>
        <begin position="433"/>
        <end position="459"/>
    </location>
</feature>
<evidence type="ECO:0000256" key="13">
    <source>
        <dbReference type="NCBIfam" id="TIGR00437"/>
    </source>
</evidence>
<evidence type="ECO:0000256" key="9">
    <source>
        <dbReference type="ARBA" id="ARBA00023004"/>
    </source>
</evidence>
<organism evidence="18 19">
    <name type="scientific">Maridesulfovibrio ferrireducens</name>
    <dbReference type="NCBI Taxonomy" id="246191"/>
    <lineage>
        <taxon>Bacteria</taxon>
        <taxon>Pseudomonadati</taxon>
        <taxon>Thermodesulfobacteriota</taxon>
        <taxon>Desulfovibrionia</taxon>
        <taxon>Desulfovibrionales</taxon>
        <taxon>Desulfovibrionaceae</taxon>
        <taxon>Maridesulfovibrio</taxon>
    </lineage>
</organism>
<dbReference type="GO" id="GO:0015093">
    <property type="term" value="F:ferrous iron transmembrane transporter activity"/>
    <property type="evidence" value="ECO:0007669"/>
    <property type="project" value="UniProtKB-UniRule"/>
</dbReference>
<evidence type="ECO:0000256" key="6">
    <source>
        <dbReference type="ARBA" id="ARBA00022692"/>
    </source>
</evidence>
<keyword evidence="15" id="KW-0460">Magnesium</keyword>
<dbReference type="InterPro" id="IPR050860">
    <property type="entry name" value="FeoB_GTPase"/>
</dbReference>
<dbReference type="CDD" id="cd01879">
    <property type="entry name" value="FeoB"/>
    <property type="match status" value="1"/>
</dbReference>
<evidence type="ECO:0000259" key="17">
    <source>
        <dbReference type="PROSITE" id="PS51711"/>
    </source>
</evidence>
<dbReference type="RefSeq" id="WP_092158980.1">
    <property type="nucleotide sequence ID" value="NZ_FNGA01000002.1"/>
</dbReference>
<keyword evidence="8 16" id="KW-1133">Transmembrane helix</keyword>
<protein>
    <recommendedName>
        <fullName evidence="13 16">Ferrous iron transport protein B</fullName>
    </recommendedName>
</protein>
<evidence type="ECO:0000256" key="1">
    <source>
        <dbReference type="ARBA" id="ARBA00004429"/>
    </source>
</evidence>
<keyword evidence="10" id="KW-0406">Ion transport</keyword>
<feature type="binding site" evidence="15">
    <location>
        <position position="25"/>
    </location>
    <ligand>
        <name>Mg(2+)</name>
        <dbReference type="ChEBI" id="CHEBI:18420"/>
        <label>2</label>
    </ligand>
</feature>
<dbReference type="AlphaFoldDB" id="A0A1G9ECB9"/>
<keyword evidence="7 14" id="KW-0547">Nucleotide-binding</keyword>
<keyword evidence="3" id="KW-1003">Cell membrane</keyword>
<dbReference type="InterPro" id="IPR011640">
    <property type="entry name" value="Fe2_transport_prot_B_C"/>
</dbReference>
<dbReference type="InterPro" id="IPR011642">
    <property type="entry name" value="Gate_dom"/>
</dbReference>
<dbReference type="Gene3D" id="3.40.50.300">
    <property type="entry name" value="P-loop containing nucleotide triphosphate hydrolases"/>
    <property type="match status" value="1"/>
</dbReference>
<evidence type="ECO:0000256" key="15">
    <source>
        <dbReference type="PIRSR" id="PIRSR603373-2"/>
    </source>
</evidence>
<feature type="binding site" evidence="15">
    <location>
        <position position="23"/>
    </location>
    <ligand>
        <name>Mg(2+)</name>
        <dbReference type="ChEBI" id="CHEBI:18420"/>
        <label>2</label>
    </ligand>
</feature>
<dbReference type="Pfam" id="PF02421">
    <property type="entry name" value="FeoB_N"/>
    <property type="match status" value="1"/>
</dbReference>
<evidence type="ECO:0000256" key="16">
    <source>
        <dbReference type="RuleBase" id="RU362098"/>
    </source>
</evidence>
<dbReference type="InterPro" id="IPR006073">
    <property type="entry name" value="GTP-bd"/>
</dbReference>
<dbReference type="Pfam" id="PF17910">
    <property type="entry name" value="FeoB_Cyto"/>
    <property type="match status" value="1"/>
</dbReference>
<evidence type="ECO:0000313" key="19">
    <source>
        <dbReference type="Proteomes" id="UP000199053"/>
    </source>
</evidence>
<evidence type="ECO:0000256" key="12">
    <source>
        <dbReference type="ARBA" id="ARBA00023136"/>
    </source>
</evidence>
<feature type="binding site" evidence="15">
    <location>
        <position position="26"/>
    </location>
    <ligand>
        <name>Mg(2+)</name>
        <dbReference type="ChEBI" id="CHEBI:18420"/>
        <label>2</label>
    </ligand>
</feature>
<dbReference type="NCBIfam" id="TIGR00231">
    <property type="entry name" value="small_GTP"/>
    <property type="match status" value="1"/>
</dbReference>
<feature type="binding site" evidence="14">
    <location>
        <begin position="36"/>
        <end position="40"/>
    </location>
    <ligand>
        <name>GTP</name>
        <dbReference type="ChEBI" id="CHEBI:37565"/>
        <label>1</label>
    </ligand>
</feature>
<evidence type="ECO:0000256" key="14">
    <source>
        <dbReference type="PIRSR" id="PIRSR603373-1"/>
    </source>
</evidence>
<feature type="transmembrane region" description="Helical" evidence="16">
    <location>
        <begin position="295"/>
        <end position="320"/>
    </location>
</feature>
<feature type="binding site" evidence="14">
    <location>
        <begin position="57"/>
        <end position="60"/>
    </location>
    <ligand>
        <name>GTP</name>
        <dbReference type="ChEBI" id="CHEBI:37565"/>
        <label>1</label>
    </ligand>
</feature>
<dbReference type="InterPro" id="IPR003373">
    <property type="entry name" value="Fe2_transport_prot-B"/>
</dbReference>
<dbReference type="InterPro" id="IPR030389">
    <property type="entry name" value="G_FEOB_dom"/>
</dbReference>
<dbReference type="GO" id="GO:0046872">
    <property type="term" value="F:metal ion binding"/>
    <property type="evidence" value="ECO:0007669"/>
    <property type="project" value="UniProtKB-KW"/>
</dbReference>
<keyword evidence="5" id="KW-0997">Cell inner membrane</keyword>
<dbReference type="SUPFAM" id="SSF52540">
    <property type="entry name" value="P-loop containing nucleoside triphosphate hydrolases"/>
    <property type="match status" value="1"/>
</dbReference>
<dbReference type="InterPro" id="IPR027417">
    <property type="entry name" value="P-loop_NTPase"/>
</dbReference>
<evidence type="ECO:0000256" key="3">
    <source>
        <dbReference type="ARBA" id="ARBA00022475"/>
    </source>
</evidence>
<feature type="transmembrane region" description="Helical" evidence="16">
    <location>
        <begin position="395"/>
        <end position="421"/>
    </location>
</feature>
<keyword evidence="19" id="KW-1185">Reference proteome</keyword>
<keyword evidence="2 16" id="KW-0813">Transport</keyword>
<dbReference type="InterPro" id="IPR041069">
    <property type="entry name" value="FeoB_Cyto"/>
</dbReference>
<evidence type="ECO:0000313" key="18">
    <source>
        <dbReference type="EMBL" id="SDK73764.1"/>
    </source>
</evidence>
<feature type="binding site" evidence="14">
    <location>
        <begin position="117"/>
        <end position="120"/>
    </location>
    <ligand>
        <name>GTP</name>
        <dbReference type="ChEBI" id="CHEBI:37565"/>
        <label>1</label>
    </ligand>
</feature>
<feature type="transmembrane region" description="Helical" evidence="16">
    <location>
        <begin position="527"/>
        <end position="547"/>
    </location>
</feature>
<evidence type="ECO:0000256" key="10">
    <source>
        <dbReference type="ARBA" id="ARBA00023065"/>
    </source>
</evidence>
<gene>
    <name evidence="18" type="ORF">SAMN05660337_1045</name>
</gene>
<feature type="binding site" evidence="14">
    <location>
        <begin position="11"/>
        <end position="18"/>
    </location>
    <ligand>
        <name>GTP</name>
        <dbReference type="ChEBI" id="CHEBI:37565"/>
        <label>1</label>
    </ligand>
</feature>
<comment type="function">
    <text evidence="16">Probable transporter of a GTP-driven Fe(2+) uptake system.</text>
</comment>
<comment type="subcellular location">
    <subcellularLocation>
        <location evidence="1 16">Cell inner membrane</location>
        <topology evidence="1 16">Multi-pass membrane protein</topology>
    </subcellularLocation>
</comment>
<evidence type="ECO:0000256" key="8">
    <source>
        <dbReference type="ARBA" id="ARBA00022989"/>
    </source>
</evidence>
<sequence length="727" mass="80549">MSDKFFVAVSGQPNCGKSTMFNALTGSTARVGNYPGITVDRTEGNYTKDGVSIRLVDLPGTYSLTSYSMEEVVARNVIVDEKPDVVINMLDATSLERSLYLAVQFMEIGVPVVLGLNMMDEVKKKGIRIDSKKLSKLMGVPVIECVARRGLGTDELMQAVQQVADKTKGKWTPVNISYGHDLDPAIEEMTALIKENEFMTDRYDPHWLAVKYLEEDEIVIKNGRKAGVLAEQLQAIVKRVSDHVQKTLNTYPEAILADYRYGFINSILKQGVISREDNLRFDFSDKVDTVLTHRFLGPIIMIGAMYAMFYVTFTFGAYPQGWVEDAFGWLSSTVSAVLPDGLLKSMLVSGVIDGVGAVMGFTPLILIMFAMLVFLEDLGYMARVAYMVDRVFRMFGLHGMSIMPFIMAGGLPGGCAVPAVMTCRTLRSPKERIATILTAPFMICGAKATAYIMLVSAFYPESATSVMFFLVLISWALALCVGRLLRWTALRGESTPFVMELPPYRLPTIHGVAIHTWDRVWQYIKKAGTVILAISILMWALMTFPQLTAERVDAYEAQRAQVTVESKNWDGSEYQKQVQLDKKLSAIDYLKGEEALKTSYAGRMSNAISPVTNLAGFPWQANISFIGAFAAKEVFVSTMSTAYSLGEEDPDDATTLSQKIAADPAWTPAVIWSVFIFMLVYVPCMVTVAVIIRETNWKWGLFSVFGSLGFGYSLSVLIYQVGTLLGY</sequence>
<evidence type="ECO:0000256" key="7">
    <source>
        <dbReference type="ARBA" id="ARBA00022741"/>
    </source>
</evidence>
<dbReference type="FunFam" id="3.40.50.300:FF:000426">
    <property type="entry name" value="Ferrous iron transport protein B"/>
    <property type="match status" value="1"/>
</dbReference>
<keyword evidence="9 16" id="KW-0408">Iron</keyword>
<dbReference type="Proteomes" id="UP000199053">
    <property type="component" value="Unassembled WGS sequence"/>
</dbReference>
<keyword evidence="12 16" id="KW-0472">Membrane</keyword>
<dbReference type="GO" id="GO:0005886">
    <property type="term" value="C:plasma membrane"/>
    <property type="evidence" value="ECO:0007669"/>
    <property type="project" value="UniProtKB-SubCell"/>
</dbReference>
<dbReference type="PANTHER" id="PTHR43185:SF1">
    <property type="entry name" value="FE(2+) TRANSPORTER FEOB"/>
    <property type="match status" value="1"/>
</dbReference>
<feature type="transmembrane region" description="Helical" evidence="16">
    <location>
        <begin position="465"/>
        <end position="485"/>
    </location>
</feature>
<dbReference type="NCBIfam" id="TIGR00437">
    <property type="entry name" value="feoB"/>
    <property type="match status" value="1"/>
</dbReference>
<dbReference type="GO" id="GO:0005525">
    <property type="term" value="F:GTP binding"/>
    <property type="evidence" value="ECO:0007669"/>
    <property type="project" value="UniProtKB-KW"/>
</dbReference>
<dbReference type="STRING" id="246191.SAMN05660337_1045"/>
<dbReference type="PRINTS" id="PR00326">
    <property type="entry name" value="GTP1OBG"/>
</dbReference>
<proteinExistence type="inferred from homology"/>
<evidence type="ECO:0000256" key="4">
    <source>
        <dbReference type="ARBA" id="ARBA00022496"/>
    </source>
</evidence>
<comment type="similarity">
    <text evidence="16">Belongs to the TRAFAC class TrmE-Era-EngA-EngB-Septin-like GTPase superfamily. FeoB GTPase (TC 9.A.8) family.</text>
</comment>
<dbReference type="InterPro" id="IPR005225">
    <property type="entry name" value="Small_GTP-bd"/>
</dbReference>
<dbReference type="Pfam" id="PF07664">
    <property type="entry name" value="FeoB_C"/>
    <property type="match status" value="1"/>
</dbReference>
<dbReference type="Pfam" id="PF07670">
    <property type="entry name" value="Gate"/>
    <property type="match status" value="2"/>
</dbReference>
<reference evidence="19" key="1">
    <citation type="submission" date="2016-10" db="EMBL/GenBank/DDBJ databases">
        <authorList>
            <person name="Varghese N."/>
            <person name="Submissions S."/>
        </authorList>
    </citation>
    <scope>NUCLEOTIDE SEQUENCE [LARGE SCALE GENOMIC DNA]</scope>
    <source>
        <strain evidence="19">DSM 16995</strain>
    </source>
</reference>
<dbReference type="PANTHER" id="PTHR43185">
    <property type="entry name" value="FERROUS IRON TRANSPORT PROTEIN B"/>
    <property type="match status" value="1"/>
</dbReference>
<evidence type="ECO:0000256" key="11">
    <source>
        <dbReference type="ARBA" id="ARBA00023134"/>
    </source>
</evidence>
<keyword evidence="15" id="KW-0479">Metal-binding</keyword>
<dbReference type="Gene3D" id="1.10.287.1770">
    <property type="match status" value="1"/>
</dbReference>
<accession>A0A1G9ECB9</accession>
<feature type="binding site" evidence="15">
    <location>
        <position position="22"/>
    </location>
    <ligand>
        <name>Mg(2+)</name>
        <dbReference type="ChEBI" id="CHEBI:18420"/>
        <label>1</label>
    </ligand>
</feature>
<dbReference type="OrthoDB" id="9809127at2"/>
<keyword evidence="11 14" id="KW-0342">GTP-binding</keyword>
<feature type="transmembrane region" description="Helical" evidence="16">
    <location>
        <begin position="355"/>
        <end position="375"/>
    </location>
</feature>
<keyword evidence="4 16" id="KW-0410">Iron transport</keyword>
<evidence type="ECO:0000256" key="5">
    <source>
        <dbReference type="ARBA" id="ARBA00022519"/>
    </source>
</evidence>
<dbReference type="PROSITE" id="PS51711">
    <property type="entry name" value="G_FEOB"/>
    <property type="match status" value="1"/>
</dbReference>
<name>A0A1G9ECB9_9BACT</name>
<feature type="transmembrane region" description="Helical" evidence="16">
    <location>
        <begin position="699"/>
        <end position="721"/>
    </location>
</feature>
<feature type="domain" description="FeoB-type G" evidence="17">
    <location>
        <begin position="4"/>
        <end position="166"/>
    </location>
</feature>
<dbReference type="EMBL" id="FNGA01000002">
    <property type="protein sequence ID" value="SDK73764.1"/>
    <property type="molecule type" value="Genomic_DNA"/>
</dbReference>
<feature type="transmembrane region" description="Helical" evidence="16">
    <location>
        <begin position="669"/>
        <end position="692"/>
    </location>
</feature>